<reference evidence="3" key="2">
    <citation type="submission" date="2021-03" db="EMBL/GenBank/DDBJ databases">
        <authorList>
            <person name="Barrera-Redondo J."/>
        </authorList>
    </citation>
    <scope>NUCLEOTIDE SEQUENCE</scope>
    <source>
        <strain evidence="3">JBR-2021</strain>
        <tissue evidence="3">Leaves</tissue>
    </source>
</reference>
<dbReference type="GO" id="GO:0000149">
    <property type="term" value="F:SNARE binding"/>
    <property type="evidence" value="ECO:0007669"/>
    <property type="project" value="TreeGrafter"/>
</dbReference>
<sequence>MYGGSTLPFRRLFRFIIFHSLNHCFQLAFKLQRLKNVVFAYSRPLTDRILIVQESFQLYSDIYEVLALLHDKFFGMEHPDCVKAFDAYDIAGKPIDELSVFYNWCKDVGVVRSSEYLEVRRIDCKKTDAVSSDDQGHSRLALALFAGLAANGTNESWEAFPSSNRQPEVTHGTADACC</sequence>
<dbReference type="InterPro" id="IPR045192">
    <property type="entry name" value="AP180-like"/>
</dbReference>
<dbReference type="GO" id="GO:0006900">
    <property type="term" value="P:vesicle budding from membrane"/>
    <property type="evidence" value="ECO:0007669"/>
    <property type="project" value="TreeGrafter"/>
</dbReference>
<protein>
    <submittedName>
        <fullName evidence="3">Clathrin assembly protein</fullName>
    </submittedName>
</protein>
<dbReference type="EMBL" id="JAGKQH010000009">
    <property type="protein sequence ID" value="KAG6591569.1"/>
    <property type="molecule type" value="Genomic_DNA"/>
</dbReference>
<dbReference type="Proteomes" id="UP000685013">
    <property type="component" value="Chromosome 9"/>
</dbReference>
<dbReference type="GO" id="GO:0048268">
    <property type="term" value="P:clathrin coat assembly"/>
    <property type="evidence" value="ECO:0007669"/>
    <property type="project" value="InterPro"/>
</dbReference>
<dbReference type="PANTHER" id="PTHR22951">
    <property type="entry name" value="CLATHRIN ASSEMBLY PROTEIN"/>
    <property type="match status" value="1"/>
</dbReference>
<accession>A0AAV6N3I5</accession>
<proteinExistence type="predicted"/>
<feature type="region of interest" description="Disordered" evidence="1">
    <location>
        <begin position="159"/>
        <end position="178"/>
    </location>
</feature>
<evidence type="ECO:0000313" key="3">
    <source>
        <dbReference type="EMBL" id="KAG6591569.1"/>
    </source>
</evidence>
<dbReference type="Pfam" id="PF07651">
    <property type="entry name" value="ANTH"/>
    <property type="match status" value="1"/>
</dbReference>
<dbReference type="PANTHER" id="PTHR22951:SF13">
    <property type="entry name" value="ASSEMBLY PROTEIN, PUTATIVE, EXPRESSED-RELATED"/>
    <property type="match status" value="1"/>
</dbReference>
<reference evidence="3 5" key="1">
    <citation type="journal article" date="2021" name="Hortic Res">
        <title>The domestication of Cucurbita argyrosperma as revealed by the genome of its wild relative.</title>
        <authorList>
            <person name="Barrera-Redondo J."/>
            <person name="Sanchez-de la Vega G."/>
            <person name="Aguirre-Liguori J.A."/>
            <person name="Castellanos-Morales G."/>
            <person name="Gutierrez-Guerrero Y.T."/>
            <person name="Aguirre-Dugua X."/>
            <person name="Aguirre-Planter E."/>
            <person name="Tenaillon M.I."/>
            <person name="Lira-Saade R."/>
            <person name="Eguiarte L.E."/>
        </authorList>
    </citation>
    <scope>NUCLEOTIDE SEQUENCE [LARGE SCALE GENOMIC DNA]</scope>
    <source>
        <strain evidence="3">JBR-2021</strain>
    </source>
</reference>
<evidence type="ECO:0000256" key="1">
    <source>
        <dbReference type="SAM" id="MobiDB-lite"/>
    </source>
</evidence>
<dbReference type="GO" id="GO:0005545">
    <property type="term" value="F:1-phosphatidylinositol binding"/>
    <property type="evidence" value="ECO:0007669"/>
    <property type="project" value="TreeGrafter"/>
</dbReference>
<organism evidence="3 5">
    <name type="scientific">Cucurbita argyrosperma subsp. sororia</name>
    <dbReference type="NCBI Taxonomy" id="37648"/>
    <lineage>
        <taxon>Eukaryota</taxon>
        <taxon>Viridiplantae</taxon>
        <taxon>Streptophyta</taxon>
        <taxon>Embryophyta</taxon>
        <taxon>Tracheophyta</taxon>
        <taxon>Spermatophyta</taxon>
        <taxon>Magnoliopsida</taxon>
        <taxon>eudicotyledons</taxon>
        <taxon>Gunneridae</taxon>
        <taxon>Pentapetalae</taxon>
        <taxon>rosids</taxon>
        <taxon>fabids</taxon>
        <taxon>Cucurbitales</taxon>
        <taxon>Cucurbitaceae</taxon>
        <taxon>Cucurbiteae</taxon>
        <taxon>Cucurbita</taxon>
    </lineage>
</organism>
<dbReference type="AlphaFoldDB" id="A0AAV6N3I5"/>
<dbReference type="GO" id="GO:0030136">
    <property type="term" value="C:clathrin-coated vesicle"/>
    <property type="evidence" value="ECO:0007669"/>
    <property type="project" value="TreeGrafter"/>
</dbReference>
<dbReference type="GO" id="GO:0072583">
    <property type="term" value="P:clathrin-dependent endocytosis"/>
    <property type="evidence" value="ECO:0007669"/>
    <property type="project" value="InterPro"/>
</dbReference>
<feature type="domain" description="AP180 N-terminal homology (ANTH)" evidence="2">
    <location>
        <begin position="49"/>
        <end position="126"/>
    </location>
</feature>
<dbReference type="InterPro" id="IPR011417">
    <property type="entry name" value="ANTH_dom"/>
</dbReference>
<evidence type="ECO:0000313" key="5">
    <source>
        <dbReference type="Proteomes" id="UP000685013"/>
    </source>
</evidence>
<feature type="non-terminal residue" evidence="3">
    <location>
        <position position="1"/>
    </location>
</feature>
<comment type="caution">
    <text evidence="3">The sequence shown here is derived from an EMBL/GenBank/DDBJ whole genome shotgun (WGS) entry which is preliminary data.</text>
</comment>
<dbReference type="GO" id="GO:0005905">
    <property type="term" value="C:clathrin-coated pit"/>
    <property type="evidence" value="ECO:0007669"/>
    <property type="project" value="TreeGrafter"/>
</dbReference>
<name>A0AAV6N3I5_9ROSI</name>
<dbReference type="EMBL" id="JAGKQH010000009">
    <property type="protein sequence ID" value="KAG6591606.1"/>
    <property type="molecule type" value="Genomic_DNA"/>
</dbReference>
<dbReference type="GO" id="GO:0032050">
    <property type="term" value="F:clathrin heavy chain binding"/>
    <property type="evidence" value="ECO:0007669"/>
    <property type="project" value="TreeGrafter"/>
</dbReference>
<evidence type="ECO:0000259" key="2">
    <source>
        <dbReference type="Pfam" id="PF07651"/>
    </source>
</evidence>
<keyword evidence="5" id="KW-1185">Reference proteome</keyword>
<gene>
    <name evidence="3" type="ORF">SDJN03_13915</name>
    <name evidence="4" type="ORF">SDJN03_13952</name>
</gene>
<evidence type="ECO:0000313" key="4">
    <source>
        <dbReference type="EMBL" id="KAG6591606.1"/>
    </source>
</evidence>
<dbReference type="GO" id="GO:0005546">
    <property type="term" value="F:phosphatidylinositol-4,5-bisphosphate binding"/>
    <property type="evidence" value="ECO:0007669"/>
    <property type="project" value="TreeGrafter"/>
</dbReference>